<reference evidence="7 8" key="1">
    <citation type="submission" date="2019-03" db="EMBL/GenBank/DDBJ databases">
        <authorList>
            <person name="Yang Y."/>
        </authorList>
    </citation>
    <scope>NUCLEOTIDE SEQUENCE [LARGE SCALE GENOMIC DNA]</scope>
    <source>
        <strain evidence="7 8">ASL-1</strain>
    </source>
</reference>
<evidence type="ECO:0000256" key="2">
    <source>
        <dbReference type="ARBA" id="ARBA00022723"/>
    </source>
</evidence>
<feature type="domain" description="S1 motif" evidence="6">
    <location>
        <begin position="38"/>
        <end position="109"/>
    </location>
</feature>
<comment type="cofactor">
    <cofactor evidence="1">
        <name>Mg(2+)</name>
        <dbReference type="ChEBI" id="CHEBI:18420"/>
    </cofactor>
</comment>
<gene>
    <name evidence="7" type="ORF">E2626_10230</name>
</gene>
<dbReference type="CDD" id="cd04453">
    <property type="entry name" value="S1_RNase_E"/>
    <property type="match status" value="1"/>
</dbReference>
<evidence type="ECO:0000313" key="7">
    <source>
        <dbReference type="EMBL" id="TFE01032.1"/>
    </source>
</evidence>
<sequence length="461" mass="52068">MKQLIISDKTSEKKWALVNDKRLDRLELYPPFSQTKVGNIYSGTIASIKPSLHAAFVMFDNGPKGYLPLKSIPDAGPVHQGMRLLVQVKKDEEASKGPVLTGDIELSGRYMVYFPFTQMVRHSKKISPAKRKTLNKWAEHSLKKNGGLLIRSEAEFADEALLSAELNELQSRFSMLIQTFNSKKGVHLLDKPSKFLDDIKEVVLKSPPDEVITDTAGMSSRLKSFVSESNLKTNIELHAADEDLFQAYLKEDIVQLMTRQIVWLDGGSSIVIDPLEAMTVIDVNSSKQTGSKHHQTAAKEINTKAALESLRQMRIRDMHGIIVIDFINMESASDRAEIDLIIKEEAKKDVKHVFTAGFTELGLYQLTRKKTKASYHAVYTVPCPVCAGKGRVPSPESCLLELEKELLIRRRIIEKAEIKLTKDILSLIKEDPAFLTWIEDELNIPVKLIEIEHTHSYYELR</sequence>
<dbReference type="GO" id="GO:0003723">
    <property type="term" value="F:RNA binding"/>
    <property type="evidence" value="ECO:0007669"/>
    <property type="project" value="UniProtKB-KW"/>
</dbReference>
<dbReference type="SMART" id="SM00316">
    <property type="entry name" value="S1"/>
    <property type="match status" value="1"/>
</dbReference>
<evidence type="ECO:0000256" key="5">
    <source>
        <dbReference type="ARBA" id="ARBA00022884"/>
    </source>
</evidence>
<dbReference type="EMBL" id="SORX01000005">
    <property type="protein sequence ID" value="TFE01032.1"/>
    <property type="molecule type" value="Genomic_DNA"/>
</dbReference>
<dbReference type="InterPro" id="IPR012340">
    <property type="entry name" value="NA-bd_OB-fold"/>
</dbReference>
<evidence type="ECO:0000313" key="8">
    <source>
        <dbReference type="Proteomes" id="UP000297776"/>
    </source>
</evidence>
<keyword evidence="8" id="KW-1185">Reference proteome</keyword>
<dbReference type="GO" id="GO:0046872">
    <property type="term" value="F:metal ion binding"/>
    <property type="evidence" value="ECO:0007669"/>
    <property type="project" value="UniProtKB-KW"/>
</dbReference>
<organism evidence="7 8">
    <name type="scientific">Jeotgalibacillus salarius</name>
    <dbReference type="NCBI Taxonomy" id="546023"/>
    <lineage>
        <taxon>Bacteria</taxon>
        <taxon>Bacillati</taxon>
        <taxon>Bacillota</taxon>
        <taxon>Bacilli</taxon>
        <taxon>Bacillales</taxon>
        <taxon>Caryophanaceae</taxon>
        <taxon>Jeotgalibacillus</taxon>
    </lineage>
</organism>
<keyword evidence="5" id="KW-0694">RNA-binding</keyword>
<accession>A0A4Y8LIX4</accession>
<dbReference type="GO" id="GO:0005737">
    <property type="term" value="C:cytoplasm"/>
    <property type="evidence" value="ECO:0007669"/>
    <property type="project" value="TreeGrafter"/>
</dbReference>
<dbReference type="OrthoDB" id="9804278at2"/>
<name>A0A4Y8LIX4_9BACL</name>
<dbReference type="RefSeq" id="WP_134381655.1">
    <property type="nucleotide sequence ID" value="NZ_SORX01000005.1"/>
</dbReference>
<keyword evidence="3" id="KW-0378">Hydrolase</keyword>
<dbReference type="GO" id="GO:0006364">
    <property type="term" value="P:rRNA processing"/>
    <property type="evidence" value="ECO:0007669"/>
    <property type="project" value="TreeGrafter"/>
</dbReference>
<dbReference type="Gene3D" id="2.40.50.140">
    <property type="entry name" value="Nucleic acid-binding proteins"/>
    <property type="match status" value="1"/>
</dbReference>
<dbReference type="InterPro" id="IPR003029">
    <property type="entry name" value="S1_domain"/>
</dbReference>
<dbReference type="InterPro" id="IPR019307">
    <property type="entry name" value="RNA-bd_AU-1/RNase_E/G"/>
</dbReference>
<protein>
    <recommendedName>
        <fullName evidence="6">S1 motif domain-containing protein</fullName>
    </recommendedName>
</protein>
<evidence type="ECO:0000256" key="3">
    <source>
        <dbReference type="ARBA" id="ARBA00022801"/>
    </source>
</evidence>
<dbReference type="AlphaFoldDB" id="A0A4Y8LIX4"/>
<dbReference type="GO" id="GO:0016787">
    <property type="term" value="F:hydrolase activity"/>
    <property type="evidence" value="ECO:0007669"/>
    <property type="project" value="UniProtKB-KW"/>
</dbReference>
<keyword evidence="2" id="KW-0479">Metal-binding</keyword>
<proteinExistence type="predicted"/>
<keyword evidence="4" id="KW-0460">Magnesium</keyword>
<dbReference type="Proteomes" id="UP000297776">
    <property type="component" value="Unassembled WGS sequence"/>
</dbReference>
<dbReference type="GO" id="GO:0004540">
    <property type="term" value="F:RNA nuclease activity"/>
    <property type="evidence" value="ECO:0007669"/>
    <property type="project" value="InterPro"/>
</dbReference>
<evidence type="ECO:0000259" key="6">
    <source>
        <dbReference type="PROSITE" id="PS50126"/>
    </source>
</evidence>
<dbReference type="PROSITE" id="PS50126">
    <property type="entry name" value="S1"/>
    <property type="match status" value="1"/>
</dbReference>
<evidence type="ECO:0000256" key="1">
    <source>
        <dbReference type="ARBA" id="ARBA00001946"/>
    </source>
</evidence>
<dbReference type="PANTHER" id="PTHR30001">
    <property type="entry name" value="RIBONUCLEASE"/>
    <property type="match status" value="1"/>
</dbReference>
<dbReference type="PANTHER" id="PTHR30001:SF0">
    <property type="entry name" value="RIBONUCLEASE G"/>
    <property type="match status" value="1"/>
</dbReference>
<dbReference type="InterPro" id="IPR004659">
    <property type="entry name" value="RNase_E/G"/>
</dbReference>
<dbReference type="SUPFAM" id="SSF50249">
    <property type="entry name" value="Nucleic acid-binding proteins"/>
    <property type="match status" value="1"/>
</dbReference>
<comment type="caution">
    <text evidence="7">The sequence shown here is derived from an EMBL/GenBank/DDBJ whole genome shotgun (WGS) entry which is preliminary data.</text>
</comment>
<dbReference type="Pfam" id="PF10150">
    <property type="entry name" value="RNase_E_G"/>
    <property type="match status" value="1"/>
</dbReference>
<evidence type="ECO:0000256" key="4">
    <source>
        <dbReference type="ARBA" id="ARBA00022842"/>
    </source>
</evidence>